<dbReference type="SUPFAM" id="SSF54001">
    <property type="entry name" value="Cysteine proteinases"/>
    <property type="match status" value="1"/>
</dbReference>
<gene>
    <name evidence="5" type="ORF">GCM10023217_34250</name>
</gene>
<dbReference type="Pfam" id="PF05257">
    <property type="entry name" value="CHAP"/>
    <property type="match status" value="1"/>
</dbReference>
<evidence type="ECO:0000313" key="5">
    <source>
        <dbReference type="EMBL" id="GAA4758921.1"/>
    </source>
</evidence>
<comment type="caution">
    <text evidence="5">The sequence shown here is derived from an EMBL/GenBank/DDBJ whole genome shotgun (WGS) entry which is preliminary data.</text>
</comment>
<accession>A0ABP8ZK13</accession>
<dbReference type="InterPro" id="IPR038765">
    <property type="entry name" value="Papain-like_cys_pep_sf"/>
</dbReference>
<organism evidence="5 6">
    <name type="scientific">Gordonia alkaliphila</name>
    <dbReference type="NCBI Taxonomy" id="1053547"/>
    <lineage>
        <taxon>Bacteria</taxon>
        <taxon>Bacillati</taxon>
        <taxon>Actinomycetota</taxon>
        <taxon>Actinomycetes</taxon>
        <taxon>Mycobacteriales</taxon>
        <taxon>Gordoniaceae</taxon>
        <taxon>Gordonia</taxon>
    </lineage>
</organism>
<keyword evidence="6" id="KW-1185">Reference proteome</keyword>
<dbReference type="InterPro" id="IPR003646">
    <property type="entry name" value="SH3-like_bac-type"/>
</dbReference>
<evidence type="ECO:0000256" key="2">
    <source>
        <dbReference type="ARBA" id="ARBA00011901"/>
    </source>
</evidence>
<evidence type="ECO:0000256" key="3">
    <source>
        <dbReference type="SAM" id="SignalP"/>
    </source>
</evidence>
<name>A0ABP8ZK13_9ACTN</name>
<dbReference type="PROSITE" id="PS50911">
    <property type="entry name" value="CHAP"/>
    <property type="match status" value="1"/>
</dbReference>
<dbReference type="InterPro" id="IPR007921">
    <property type="entry name" value="CHAP_dom"/>
</dbReference>
<reference evidence="6" key="1">
    <citation type="journal article" date="2019" name="Int. J. Syst. Evol. Microbiol.">
        <title>The Global Catalogue of Microorganisms (GCM) 10K type strain sequencing project: providing services to taxonomists for standard genome sequencing and annotation.</title>
        <authorList>
            <consortium name="The Broad Institute Genomics Platform"/>
            <consortium name="The Broad Institute Genome Sequencing Center for Infectious Disease"/>
            <person name="Wu L."/>
            <person name="Ma J."/>
        </authorList>
    </citation>
    <scope>NUCLEOTIDE SEQUENCE [LARGE SCALE GENOMIC DNA]</scope>
    <source>
        <strain evidence="6">JCM 18077</strain>
    </source>
</reference>
<dbReference type="Pfam" id="PF08239">
    <property type="entry name" value="SH3_3"/>
    <property type="match status" value="1"/>
</dbReference>
<feature type="chain" id="PRO_5045393054" description="N-acetylmuramoyl-L-alanine amidase" evidence="3">
    <location>
        <begin position="28"/>
        <end position="261"/>
    </location>
</feature>
<dbReference type="EMBL" id="BAABIE010000027">
    <property type="protein sequence ID" value="GAA4758921.1"/>
    <property type="molecule type" value="Genomic_DNA"/>
</dbReference>
<dbReference type="EC" id="3.5.1.28" evidence="2"/>
<feature type="domain" description="Peptidase C51" evidence="4">
    <location>
        <begin position="124"/>
        <end position="259"/>
    </location>
</feature>
<evidence type="ECO:0000313" key="6">
    <source>
        <dbReference type="Proteomes" id="UP001500822"/>
    </source>
</evidence>
<keyword evidence="3" id="KW-0732">Signal</keyword>
<dbReference type="Proteomes" id="UP001500822">
    <property type="component" value="Unassembled WGS sequence"/>
</dbReference>
<sequence length="261" mass="27217">MRISRFPVRSMTTALCALVVAGGSVLAAGEAAAASGRVITGSGYTLKIRSAPNASAPIVGELRNGNQITIECQTNGSAVRGDYGTTTLWDRIPGRGYVSDAWIYTGTNGRVAGECGGAPAPAAPSSGRAKGLTVQGHNPFNTADLRGYCTYGAQEMIRRAAGYYIGALRGNAGQWADQARAARWTVVSSPQPRSVVVYPSSIVGGVGHVAWVDAVKGNTLTITDMNGGTGGATYPYKTSKFGVFDTRPSQHRPGMQYILIP</sequence>
<comment type="catalytic activity">
    <reaction evidence="1">
        <text>Hydrolyzes the link between N-acetylmuramoyl residues and L-amino acid residues in certain cell-wall glycopeptides.</text>
        <dbReference type="EC" id="3.5.1.28"/>
    </reaction>
</comment>
<feature type="signal peptide" evidence="3">
    <location>
        <begin position="1"/>
        <end position="27"/>
    </location>
</feature>
<evidence type="ECO:0000256" key="1">
    <source>
        <dbReference type="ARBA" id="ARBA00001561"/>
    </source>
</evidence>
<evidence type="ECO:0000259" key="4">
    <source>
        <dbReference type="PROSITE" id="PS50911"/>
    </source>
</evidence>
<dbReference type="Gene3D" id="3.90.1720.10">
    <property type="entry name" value="endopeptidase domain like (from Nostoc punctiforme)"/>
    <property type="match status" value="1"/>
</dbReference>
<protein>
    <recommendedName>
        <fullName evidence="2">N-acetylmuramoyl-L-alanine amidase</fullName>
        <ecNumber evidence="2">3.5.1.28</ecNumber>
    </recommendedName>
</protein>
<proteinExistence type="predicted"/>